<dbReference type="EMBL" id="ML986713">
    <property type="protein sequence ID" value="KAF2259281.1"/>
    <property type="molecule type" value="Genomic_DNA"/>
</dbReference>
<organism evidence="2 3">
    <name type="scientific">Lojkania enalia</name>
    <dbReference type="NCBI Taxonomy" id="147567"/>
    <lineage>
        <taxon>Eukaryota</taxon>
        <taxon>Fungi</taxon>
        <taxon>Dikarya</taxon>
        <taxon>Ascomycota</taxon>
        <taxon>Pezizomycotina</taxon>
        <taxon>Dothideomycetes</taxon>
        <taxon>Pleosporomycetidae</taxon>
        <taxon>Pleosporales</taxon>
        <taxon>Pleosporales incertae sedis</taxon>
        <taxon>Lojkania</taxon>
    </lineage>
</organism>
<proteinExistence type="predicted"/>
<sequence length="174" mass="19856">MPAWAEAMFGMVTTWKGKEGYEIFVWLDIDMRSWASENWLSVDIETGKRMFRRKWPLRELIRLDLPRITPQTSNIEDCNPISDNPTPRPTGGTASHQPSAPPDLKKASPTPAKLDTAPYLIVSGTAHRQLCNAHTFHPAKWTPLHPTRPHIRRPILVMRRAKHFPPPISRISTP</sequence>
<protein>
    <submittedName>
        <fullName evidence="2">Uncharacterized protein</fullName>
    </submittedName>
</protein>
<feature type="region of interest" description="Disordered" evidence="1">
    <location>
        <begin position="72"/>
        <end position="111"/>
    </location>
</feature>
<gene>
    <name evidence="2" type="ORF">CC78DRAFT_586114</name>
</gene>
<feature type="compositionally biased region" description="Polar residues" evidence="1">
    <location>
        <begin position="72"/>
        <end position="85"/>
    </location>
</feature>
<keyword evidence="3" id="KW-1185">Reference proteome</keyword>
<reference evidence="3" key="1">
    <citation type="journal article" date="2020" name="Stud. Mycol.">
        <title>101 Dothideomycetes genomes: A test case for predicting lifestyles and emergence of pathogens.</title>
        <authorList>
            <person name="Haridas S."/>
            <person name="Albert R."/>
            <person name="Binder M."/>
            <person name="Bloem J."/>
            <person name="LaButti K."/>
            <person name="Salamov A."/>
            <person name="Andreopoulos B."/>
            <person name="Baker S."/>
            <person name="Barry K."/>
            <person name="Bills G."/>
            <person name="Bluhm B."/>
            <person name="Cannon C."/>
            <person name="Castanera R."/>
            <person name="Culley D."/>
            <person name="Daum C."/>
            <person name="Ezra D."/>
            <person name="Gonzalez J."/>
            <person name="Henrissat B."/>
            <person name="Kuo A."/>
            <person name="Liang C."/>
            <person name="Lipzen A."/>
            <person name="Lutzoni F."/>
            <person name="Magnuson J."/>
            <person name="Mondo S."/>
            <person name="Nolan M."/>
            <person name="Ohm R."/>
            <person name="Pangilinan J."/>
            <person name="Park H.-J."/>
            <person name="Ramirez L."/>
            <person name="Alfaro M."/>
            <person name="Sun H."/>
            <person name="Tritt A."/>
            <person name="Yoshinaga Y."/>
            <person name="Zwiers L.-H."/>
            <person name="Turgeon B."/>
            <person name="Goodwin S."/>
            <person name="Spatafora J."/>
            <person name="Crous P."/>
            <person name="Grigoriev I."/>
        </authorList>
    </citation>
    <scope>NUCLEOTIDE SEQUENCE [LARGE SCALE GENOMIC DNA]</scope>
    <source>
        <strain evidence="3">CBS 304.66</strain>
    </source>
</reference>
<name>A0A9P4JZL9_9PLEO</name>
<evidence type="ECO:0000256" key="1">
    <source>
        <dbReference type="SAM" id="MobiDB-lite"/>
    </source>
</evidence>
<evidence type="ECO:0000313" key="3">
    <source>
        <dbReference type="Proteomes" id="UP000800093"/>
    </source>
</evidence>
<comment type="caution">
    <text evidence="2">The sequence shown here is derived from an EMBL/GenBank/DDBJ whole genome shotgun (WGS) entry which is preliminary data.</text>
</comment>
<dbReference type="Proteomes" id="UP000800093">
    <property type="component" value="Unassembled WGS sequence"/>
</dbReference>
<accession>A0A9P4JZL9</accession>
<evidence type="ECO:0000313" key="2">
    <source>
        <dbReference type="EMBL" id="KAF2259281.1"/>
    </source>
</evidence>
<dbReference type="AlphaFoldDB" id="A0A9P4JZL9"/>